<comment type="caution">
    <text evidence="3">The sequence shown here is derived from an EMBL/GenBank/DDBJ whole genome shotgun (WGS) entry which is preliminary data.</text>
</comment>
<organism evidence="3 4">
    <name type="scientific">Spirosoma utsteinense</name>
    <dbReference type="NCBI Taxonomy" id="2585773"/>
    <lineage>
        <taxon>Bacteria</taxon>
        <taxon>Pseudomonadati</taxon>
        <taxon>Bacteroidota</taxon>
        <taxon>Cytophagia</taxon>
        <taxon>Cytophagales</taxon>
        <taxon>Cytophagaceae</taxon>
        <taxon>Spirosoma</taxon>
    </lineage>
</organism>
<dbReference type="InterPro" id="IPR025667">
    <property type="entry name" value="SprB_repeat"/>
</dbReference>
<feature type="chain" id="PRO_5045832500" description="Ig-like domain-containing protein" evidence="1">
    <location>
        <begin position="22"/>
        <end position="696"/>
    </location>
</feature>
<name>A0ABR6WDA8_9BACT</name>
<dbReference type="InterPro" id="IPR044023">
    <property type="entry name" value="Ig_7"/>
</dbReference>
<gene>
    <name evidence="3" type="ORF">FH603_5012</name>
</gene>
<evidence type="ECO:0000313" key="3">
    <source>
        <dbReference type="EMBL" id="MBC3794483.1"/>
    </source>
</evidence>
<protein>
    <recommendedName>
        <fullName evidence="2">Ig-like domain-containing protein</fullName>
    </recommendedName>
</protein>
<dbReference type="Pfam" id="PF13573">
    <property type="entry name" value="SprB"/>
    <property type="match status" value="1"/>
</dbReference>
<proteinExistence type="predicted"/>
<accession>A0ABR6WDA8</accession>
<feature type="signal peptide" evidence="1">
    <location>
        <begin position="1"/>
        <end position="21"/>
    </location>
</feature>
<dbReference type="EMBL" id="VFIA01000047">
    <property type="protein sequence ID" value="MBC3794483.1"/>
    <property type="molecule type" value="Genomic_DNA"/>
</dbReference>
<feature type="domain" description="Ig-like" evidence="2">
    <location>
        <begin position="145"/>
        <end position="212"/>
    </location>
</feature>
<evidence type="ECO:0000259" key="2">
    <source>
        <dbReference type="Pfam" id="PF19081"/>
    </source>
</evidence>
<evidence type="ECO:0000256" key="1">
    <source>
        <dbReference type="SAM" id="SignalP"/>
    </source>
</evidence>
<reference evidence="3 4" key="1">
    <citation type="submission" date="2019-06" db="EMBL/GenBank/DDBJ databases">
        <title>Spirosoma utsteinense sp. nov. isolated from Antarctic ice-free soils.</title>
        <authorList>
            <person name="Tahon G."/>
        </authorList>
    </citation>
    <scope>NUCLEOTIDE SEQUENCE [LARGE SCALE GENOMIC DNA]</scope>
    <source>
        <strain evidence="3 4">LMG 31447</strain>
    </source>
</reference>
<dbReference type="Pfam" id="PF19081">
    <property type="entry name" value="Ig_7"/>
    <property type="match status" value="1"/>
</dbReference>
<dbReference type="Pfam" id="PF13585">
    <property type="entry name" value="CHU_C"/>
    <property type="match status" value="1"/>
</dbReference>
<sequence>MTRTATVIALLLGFISSTGYTQNMAGFWLGVTYPSSPDQEIFNYTMTLDQKGTTLSGTAQTANPNVPFGGSASISGQVAGTSVTFNEADQTGNTAVKGLCFWKGKLTYNPADESLTGTYESITNGTTCTIPAGGTVELYRIVLKSGTSYCKGSTMNLTVTGKNIRWYSSENKTTLLATGNTFNPQLSQKTTFYITQTLYKNESPAVPITIDVTSPTISDLKTVSPRCGTPTGEVSLTATGGSGPLTYSLDGTTFQRDPLFRNLPGGDYSVRVRDQTGCEVTRAVSLPASFSVGIASVKATAAACGKPGSLTVTTTGGSGAIESSIDGQRFQTGTVIAGLQGGAYTVRIRDGAGCGATAAVNIAGSSGPVMDSVQTTAPKCLTANGALTALATGGEGALTYSIDGAVYQQSPQFTNLIGGKYTIRVRDASGCEVSKTETLPPSNPLLIVSTTIVPTTCGLTNGEASLAVSGGSGPVLFSTDGRRAQTKSTFDSLKAGTYTLFAQDSSGCTAGQSVTIDASTIPTIADIQITPEGCSQKNASVTVISADPASQYTFSIDGKNFQSDNVFTGLGSGTYTVSMADQNACLTTRAVNLVSDCANAVYIPSAFSPNADSRNDALTSFFSFPSLDVVRFVVYDRWGSVVYSRTDFALTNGEAIWNGEVSSGNTAPAGIYPCTLHCRFPDGTQTTYRQSVAVLK</sequence>
<dbReference type="RefSeq" id="WP_186741051.1">
    <property type="nucleotide sequence ID" value="NZ_VFIA01000047.1"/>
</dbReference>
<dbReference type="Proteomes" id="UP000700732">
    <property type="component" value="Unassembled WGS sequence"/>
</dbReference>
<keyword evidence="4" id="KW-1185">Reference proteome</keyword>
<keyword evidence="1" id="KW-0732">Signal</keyword>
<evidence type="ECO:0000313" key="4">
    <source>
        <dbReference type="Proteomes" id="UP000700732"/>
    </source>
</evidence>